<dbReference type="OMA" id="PPLDQQM"/>
<comment type="similarity">
    <text evidence="1">Belongs to the peroxin-13 family.</text>
</comment>
<evidence type="ECO:0000256" key="14">
    <source>
        <dbReference type="SAM" id="MobiDB-lite"/>
    </source>
</evidence>
<dbReference type="InterPro" id="IPR001452">
    <property type="entry name" value="SH3_domain"/>
</dbReference>
<dbReference type="PROSITE" id="PS50002">
    <property type="entry name" value="SH3"/>
    <property type="match status" value="1"/>
</dbReference>
<evidence type="ECO:0000256" key="4">
    <source>
        <dbReference type="ARBA" id="ARBA00022692"/>
    </source>
</evidence>
<comment type="subcellular location">
    <subcellularLocation>
        <location evidence="12">Peroxisome membrane</location>
    </subcellularLocation>
</comment>
<organism evidence="16 17">
    <name type="scientific">Tigriopus californicus</name>
    <name type="common">Marine copepod</name>
    <dbReference type="NCBI Taxonomy" id="6832"/>
    <lineage>
        <taxon>Eukaryota</taxon>
        <taxon>Metazoa</taxon>
        <taxon>Ecdysozoa</taxon>
        <taxon>Arthropoda</taxon>
        <taxon>Crustacea</taxon>
        <taxon>Multicrustacea</taxon>
        <taxon>Hexanauplia</taxon>
        <taxon>Copepoda</taxon>
        <taxon>Harpacticoida</taxon>
        <taxon>Harpacticidae</taxon>
        <taxon>Tigriopus</taxon>
    </lineage>
</organism>
<keyword evidence="5" id="KW-0653">Protein transport</keyword>
<feature type="compositionally biased region" description="Gly residues" evidence="14">
    <location>
        <begin position="1"/>
        <end position="10"/>
    </location>
</feature>
<dbReference type="AlphaFoldDB" id="A0A553NFE1"/>
<feature type="region of interest" description="Disordered" evidence="14">
    <location>
        <begin position="1"/>
        <end position="23"/>
    </location>
</feature>
<evidence type="ECO:0000256" key="7">
    <source>
        <dbReference type="ARBA" id="ARBA00023010"/>
    </source>
</evidence>
<evidence type="ECO:0000256" key="1">
    <source>
        <dbReference type="ARBA" id="ARBA00006033"/>
    </source>
</evidence>
<dbReference type="SUPFAM" id="SSF50044">
    <property type="entry name" value="SH3-domain"/>
    <property type="match status" value="1"/>
</dbReference>
<evidence type="ECO:0000256" key="11">
    <source>
        <dbReference type="ARBA" id="ARBA00034535"/>
    </source>
</evidence>
<dbReference type="Pfam" id="PF04088">
    <property type="entry name" value="Peroxin-13_N"/>
    <property type="match status" value="1"/>
</dbReference>
<dbReference type="PANTHER" id="PTHR19332">
    <property type="entry name" value="PEROXISOMAL MEMBRANE PROTEIN PEX13"/>
    <property type="match status" value="1"/>
</dbReference>
<dbReference type="Gene3D" id="2.30.30.40">
    <property type="entry name" value="SH3 Domains"/>
    <property type="match status" value="1"/>
</dbReference>
<evidence type="ECO:0000256" key="9">
    <source>
        <dbReference type="ARBA" id="ARBA00023140"/>
    </source>
</evidence>
<dbReference type="InterPro" id="IPR035463">
    <property type="entry name" value="Pex13"/>
</dbReference>
<name>A0A553NFE1_TIGCA</name>
<comment type="caution">
    <text evidence="16">The sequence shown here is derived from an EMBL/GenBank/DDBJ whole genome shotgun (WGS) entry which is preliminary data.</text>
</comment>
<evidence type="ECO:0000256" key="3">
    <source>
        <dbReference type="ARBA" id="ARBA00022448"/>
    </source>
</evidence>
<keyword evidence="6" id="KW-1133">Transmembrane helix</keyword>
<evidence type="ECO:0000259" key="15">
    <source>
        <dbReference type="PROSITE" id="PS50002"/>
    </source>
</evidence>
<dbReference type="PANTHER" id="PTHR19332:SF1">
    <property type="entry name" value="PEROXISOMAL MEMBRANE PROTEIN PEX13"/>
    <property type="match status" value="1"/>
</dbReference>
<keyword evidence="8" id="KW-0472">Membrane</keyword>
<dbReference type="GO" id="GO:0016560">
    <property type="term" value="P:protein import into peroxisome matrix, docking"/>
    <property type="evidence" value="ECO:0007669"/>
    <property type="project" value="InterPro"/>
</dbReference>
<dbReference type="STRING" id="6832.A0A553NFE1"/>
<reference evidence="16 17" key="1">
    <citation type="journal article" date="2018" name="Nat. Ecol. Evol.">
        <title>Genomic signatures of mitonuclear coevolution across populations of Tigriopus californicus.</title>
        <authorList>
            <person name="Barreto F.S."/>
            <person name="Watson E.T."/>
            <person name="Lima T.G."/>
            <person name="Willett C.S."/>
            <person name="Edmands S."/>
            <person name="Li W."/>
            <person name="Burton R.S."/>
        </authorList>
    </citation>
    <scope>NUCLEOTIDE SEQUENCE [LARGE SCALE GENOMIC DNA]</scope>
    <source>
        <strain evidence="16 17">San Diego</strain>
    </source>
</reference>
<keyword evidence="3" id="KW-0813">Transport</keyword>
<dbReference type="SMART" id="SM00326">
    <property type="entry name" value="SH3"/>
    <property type="match status" value="1"/>
</dbReference>
<keyword evidence="17" id="KW-1185">Reference proteome</keyword>
<protein>
    <recommendedName>
        <fullName evidence="11">Peroxisomal membrane protein PEX13</fullName>
    </recommendedName>
    <alternativeName>
        <fullName evidence="10">Peroxin-13</fullName>
    </alternativeName>
</protein>
<evidence type="ECO:0000313" key="17">
    <source>
        <dbReference type="Proteomes" id="UP000318571"/>
    </source>
</evidence>
<keyword evidence="4" id="KW-0812">Transmembrane</keyword>
<keyword evidence="9" id="KW-0576">Peroxisome</keyword>
<evidence type="ECO:0000256" key="12">
    <source>
        <dbReference type="ARBA" id="ARBA00046271"/>
    </source>
</evidence>
<dbReference type="GO" id="GO:1990429">
    <property type="term" value="C:peroxisomal importomer complex"/>
    <property type="evidence" value="ECO:0007669"/>
    <property type="project" value="TreeGrafter"/>
</dbReference>
<feature type="domain" description="SH3" evidence="15">
    <location>
        <begin position="230"/>
        <end position="294"/>
    </location>
</feature>
<evidence type="ECO:0000256" key="5">
    <source>
        <dbReference type="ARBA" id="ARBA00022927"/>
    </source>
</evidence>
<dbReference type="EMBL" id="VCGU01000458">
    <property type="protein sequence ID" value="TRY64150.1"/>
    <property type="molecule type" value="Genomic_DNA"/>
</dbReference>
<gene>
    <name evidence="16" type="ORF">TCAL_04000</name>
</gene>
<sequence length="328" mass="36012">MDNLGGDGGGAPPPLPPRPSGRFQARPFYSGNSYSYGGMYGMNSGPGGYGAGYGYNSIPPYGGYGYNQRDFEGDTPEFVQFAEENTRPAFETIQSIVQSFSSISMMFESTYHALYSSFRAILGVIEQFSKMKLKLSEILSSLALIRFLRKMYMRLFTNSASGHSDLGLDLEWGEAGCTSSPSGPDKPRNWPVMLYLGLVLASPYFIWKMLKNQEKQTKPESSPPWSQGVGEHYLAKAQYAYIAQNSNDLTITKEEEIRIAPKGAQSTVRGWLLAANKSGQVGLVPANYVKVIGKRLAAESNPDIIRHSPPSPMGESDFDRLFPQGPSS</sequence>
<dbReference type="OrthoDB" id="10037838at2759"/>
<evidence type="ECO:0000313" key="16">
    <source>
        <dbReference type="EMBL" id="TRY64150.1"/>
    </source>
</evidence>
<evidence type="ECO:0000256" key="13">
    <source>
        <dbReference type="PROSITE-ProRule" id="PRU00192"/>
    </source>
</evidence>
<dbReference type="Proteomes" id="UP000318571">
    <property type="component" value="Chromosome 10"/>
</dbReference>
<dbReference type="Pfam" id="PF00018">
    <property type="entry name" value="SH3_1"/>
    <property type="match status" value="1"/>
</dbReference>
<proteinExistence type="inferred from homology"/>
<feature type="region of interest" description="Disordered" evidence="14">
    <location>
        <begin position="300"/>
        <end position="328"/>
    </location>
</feature>
<evidence type="ECO:0000256" key="10">
    <source>
        <dbReference type="ARBA" id="ARBA00029693"/>
    </source>
</evidence>
<dbReference type="GO" id="GO:0005778">
    <property type="term" value="C:peroxisomal membrane"/>
    <property type="evidence" value="ECO:0007669"/>
    <property type="project" value="UniProtKB-SubCell"/>
</dbReference>
<dbReference type="InterPro" id="IPR007223">
    <property type="entry name" value="Peroxin-13_N"/>
</dbReference>
<keyword evidence="2 13" id="KW-0728">SH3 domain</keyword>
<dbReference type="InterPro" id="IPR036028">
    <property type="entry name" value="SH3-like_dom_sf"/>
</dbReference>
<evidence type="ECO:0000256" key="8">
    <source>
        <dbReference type="ARBA" id="ARBA00023136"/>
    </source>
</evidence>
<evidence type="ECO:0000256" key="6">
    <source>
        <dbReference type="ARBA" id="ARBA00022989"/>
    </source>
</evidence>
<accession>A0A553NFE1</accession>
<evidence type="ECO:0000256" key="2">
    <source>
        <dbReference type="ARBA" id="ARBA00022443"/>
    </source>
</evidence>
<keyword evidence="7" id="KW-0811">Translocation</keyword>